<comment type="subcellular location">
    <subcellularLocation>
        <location evidence="1">Membrane</location>
    </subcellularLocation>
</comment>
<feature type="domain" description="Ig-like" evidence="5">
    <location>
        <begin position="62"/>
        <end position="133"/>
    </location>
</feature>
<dbReference type="GO" id="GO:0016020">
    <property type="term" value="C:membrane"/>
    <property type="evidence" value="ECO:0007669"/>
    <property type="project" value="UniProtKB-SubCell"/>
</dbReference>
<evidence type="ECO:0000313" key="6">
    <source>
        <dbReference type="EMBL" id="KAJ8405462.1"/>
    </source>
</evidence>
<dbReference type="EMBL" id="JAINUG010000048">
    <property type="protein sequence ID" value="KAJ8405462.1"/>
    <property type="molecule type" value="Genomic_DNA"/>
</dbReference>
<organism evidence="6 7">
    <name type="scientific">Aldrovandia affinis</name>
    <dbReference type="NCBI Taxonomy" id="143900"/>
    <lineage>
        <taxon>Eukaryota</taxon>
        <taxon>Metazoa</taxon>
        <taxon>Chordata</taxon>
        <taxon>Craniata</taxon>
        <taxon>Vertebrata</taxon>
        <taxon>Euteleostomi</taxon>
        <taxon>Actinopterygii</taxon>
        <taxon>Neopterygii</taxon>
        <taxon>Teleostei</taxon>
        <taxon>Notacanthiformes</taxon>
        <taxon>Halosauridae</taxon>
        <taxon>Aldrovandia</taxon>
    </lineage>
</organism>
<dbReference type="Gene3D" id="2.60.40.10">
    <property type="entry name" value="Immunoglobulins"/>
    <property type="match status" value="2"/>
</dbReference>
<dbReference type="PANTHER" id="PTHR12080">
    <property type="entry name" value="SIGNALING LYMPHOCYTIC ACTIVATION MOLECULE"/>
    <property type="match status" value="1"/>
</dbReference>
<keyword evidence="7" id="KW-1185">Reference proteome</keyword>
<keyword evidence="2" id="KW-0732">Signal</keyword>
<dbReference type="InterPro" id="IPR036179">
    <property type="entry name" value="Ig-like_dom_sf"/>
</dbReference>
<evidence type="ECO:0000256" key="2">
    <source>
        <dbReference type="ARBA" id="ARBA00022729"/>
    </source>
</evidence>
<accession>A0AAD7WQE6</accession>
<reference evidence="6" key="1">
    <citation type="journal article" date="2023" name="Science">
        <title>Genome structures resolve the early diversification of teleost fishes.</title>
        <authorList>
            <person name="Parey E."/>
            <person name="Louis A."/>
            <person name="Montfort J."/>
            <person name="Bouchez O."/>
            <person name="Roques C."/>
            <person name="Iampietro C."/>
            <person name="Lluch J."/>
            <person name="Castinel A."/>
            <person name="Donnadieu C."/>
            <person name="Desvignes T."/>
            <person name="Floi Bucao C."/>
            <person name="Jouanno E."/>
            <person name="Wen M."/>
            <person name="Mejri S."/>
            <person name="Dirks R."/>
            <person name="Jansen H."/>
            <person name="Henkel C."/>
            <person name="Chen W.J."/>
            <person name="Zahm M."/>
            <person name="Cabau C."/>
            <person name="Klopp C."/>
            <person name="Thompson A.W."/>
            <person name="Robinson-Rechavi M."/>
            <person name="Braasch I."/>
            <person name="Lecointre G."/>
            <person name="Bobe J."/>
            <person name="Postlethwait J.H."/>
            <person name="Berthelot C."/>
            <person name="Roest Crollius H."/>
            <person name="Guiguen Y."/>
        </authorList>
    </citation>
    <scope>NUCLEOTIDE SEQUENCE</scope>
    <source>
        <strain evidence="6">NC1722</strain>
    </source>
</reference>
<dbReference type="PROSITE" id="PS50835">
    <property type="entry name" value="IG_LIKE"/>
    <property type="match status" value="1"/>
</dbReference>
<keyword evidence="4" id="KW-0325">Glycoprotein</keyword>
<dbReference type="InterPro" id="IPR015631">
    <property type="entry name" value="CD2/SLAM_rcpt"/>
</dbReference>
<comment type="caution">
    <text evidence="6">The sequence shown here is derived from an EMBL/GenBank/DDBJ whole genome shotgun (WGS) entry which is preliminary data.</text>
</comment>
<name>A0AAD7WQE6_9TELE</name>
<evidence type="ECO:0000256" key="4">
    <source>
        <dbReference type="ARBA" id="ARBA00023180"/>
    </source>
</evidence>
<gene>
    <name evidence="6" type="ORF">AAFF_G00319350</name>
</gene>
<dbReference type="Proteomes" id="UP001221898">
    <property type="component" value="Unassembled WGS sequence"/>
</dbReference>
<keyword evidence="3" id="KW-0472">Membrane</keyword>
<dbReference type="InterPro" id="IPR007110">
    <property type="entry name" value="Ig-like_dom"/>
</dbReference>
<sequence length="189" mass="21133">MSDKRLGTIQDKCQVFANGSLLLKTATKSDTGNYTVELYDHFGHFISKTEIEVIIMEPVSQPEIHASCMVDGQVMLTCSVDRGDEVKLQWTRLGNLSQQLQSERTLYLVSNAFVHMACVAENPVSKKSSKPITKKCRDAEENIYIAMQGCQEWTTRAQEKEATEMDNSLYVTCKSLCPSPHSGTTKVTE</sequence>
<evidence type="ECO:0000313" key="7">
    <source>
        <dbReference type="Proteomes" id="UP001221898"/>
    </source>
</evidence>
<proteinExistence type="predicted"/>
<evidence type="ECO:0000256" key="1">
    <source>
        <dbReference type="ARBA" id="ARBA00004370"/>
    </source>
</evidence>
<evidence type="ECO:0000256" key="3">
    <source>
        <dbReference type="ARBA" id="ARBA00023136"/>
    </source>
</evidence>
<dbReference type="SUPFAM" id="SSF48726">
    <property type="entry name" value="Immunoglobulin"/>
    <property type="match status" value="2"/>
</dbReference>
<dbReference type="PANTHER" id="PTHR12080:SF48">
    <property type="entry name" value="IMMUNOGLOBULIN SUBTYPE DOMAIN-CONTAINING PROTEIN"/>
    <property type="match status" value="1"/>
</dbReference>
<dbReference type="AlphaFoldDB" id="A0AAD7WQE6"/>
<evidence type="ECO:0000259" key="5">
    <source>
        <dbReference type="PROSITE" id="PS50835"/>
    </source>
</evidence>
<protein>
    <recommendedName>
        <fullName evidence="5">Ig-like domain-containing protein</fullName>
    </recommendedName>
</protein>
<dbReference type="InterPro" id="IPR013783">
    <property type="entry name" value="Ig-like_fold"/>
</dbReference>